<reference evidence="2 3" key="1">
    <citation type="journal article" date="2019" name="New Phytol.">
        <title>Comparative genomics reveals unique wood-decay strategies and fruiting body development in the Schizophyllaceae.</title>
        <authorList>
            <person name="Almasi E."/>
            <person name="Sahu N."/>
            <person name="Krizsan K."/>
            <person name="Balint B."/>
            <person name="Kovacs G.M."/>
            <person name="Kiss B."/>
            <person name="Cseklye J."/>
            <person name="Drula E."/>
            <person name="Henrissat B."/>
            <person name="Nagy I."/>
            <person name="Chovatia M."/>
            <person name="Adam C."/>
            <person name="LaButti K."/>
            <person name="Lipzen A."/>
            <person name="Riley R."/>
            <person name="Grigoriev I.V."/>
            <person name="Nagy L.G."/>
        </authorList>
    </citation>
    <scope>NUCLEOTIDE SEQUENCE [LARGE SCALE GENOMIC DNA]</scope>
    <source>
        <strain evidence="2 3">NL-1724</strain>
    </source>
</reference>
<feature type="region of interest" description="Disordered" evidence="1">
    <location>
        <begin position="1"/>
        <end position="47"/>
    </location>
</feature>
<dbReference type="EMBL" id="VDMD01000151">
    <property type="protein sequence ID" value="TRM55414.1"/>
    <property type="molecule type" value="Genomic_DNA"/>
</dbReference>
<dbReference type="Proteomes" id="UP000320762">
    <property type="component" value="Unassembled WGS sequence"/>
</dbReference>
<evidence type="ECO:0000313" key="3">
    <source>
        <dbReference type="Proteomes" id="UP000320762"/>
    </source>
</evidence>
<proteinExistence type="predicted"/>
<organism evidence="2 3">
    <name type="scientific">Schizophyllum amplum</name>
    <dbReference type="NCBI Taxonomy" id="97359"/>
    <lineage>
        <taxon>Eukaryota</taxon>
        <taxon>Fungi</taxon>
        <taxon>Dikarya</taxon>
        <taxon>Basidiomycota</taxon>
        <taxon>Agaricomycotina</taxon>
        <taxon>Agaricomycetes</taxon>
        <taxon>Agaricomycetidae</taxon>
        <taxon>Agaricales</taxon>
        <taxon>Schizophyllaceae</taxon>
        <taxon>Schizophyllum</taxon>
    </lineage>
</organism>
<name>A0A550BS99_9AGAR</name>
<keyword evidence="3" id="KW-1185">Reference proteome</keyword>
<evidence type="ECO:0000313" key="2">
    <source>
        <dbReference type="EMBL" id="TRM55414.1"/>
    </source>
</evidence>
<accession>A0A550BS99</accession>
<evidence type="ECO:0000256" key="1">
    <source>
        <dbReference type="SAM" id="MobiDB-lite"/>
    </source>
</evidence>
<dbReference type="AlphaFoldDB" id="A0A550BS99"/>
<gene>
    <name evidence="2" type="ORF">BD626DRAFT_527068</name>
</gene>
<comment type="caution">
    <text evidence="2">The sequence shown here is derived from an EMBL/GenBank/DDBJ whole genome shotgun (WGS) entry which is preliminary data.</text>
</comment>
<sequence length="234" mass="25507">MYNADGHAGAGGAVRFSEVISTRERTPSPSPSPTALQIQLESGPDRQEEKRILGRYIAPDVQSHPALTSTPQVRFSSLAAAPAAPVPEAQSSGVPLYRLLDYPCAAFFVDFLWDEHKFAQALSHPAWDTVMSTTGASSFRLWISLSRGRFMEMSLPSRPLTGRVIVTAARRQLHQRITSASRPVPDAQEIVNLRAPRRANARERLEIDRLGAKTLFGGIQATAEGIVLHLASNA</sequence>
<protein>
    <submittedName>
        <fullName evidence="2">Uncharacterized protein</fullName>
    </submittedName>
</protein>